<dbReference type="InterPro" id="IPR029063">
    <property type="entry name" value="SAM-dependent_MTases_sf"/>
</dbReference>
<dbReference type="AlphaFoldDB" id="A0A6G1PX03"/>
<evidence type="ECO:0000256" key="3">
    <source>
        <dbReference type="ARBA" id="ARBA00022679"/>
    </source>
</evidence>
<name>A0A6G1PX03_CHAAH</name>
<dbReference type="Pfam" id="PF08242">
    <property type="entry name" value="Methyltransf_12"/>
    <property type="match status" value="1"/>
</dbReference>
<evidence type="ECO:0000256" key="6">
    <source>
        <dbReference type="PIRNR" id="PIRNR037755"/>
    </source>
</evidence>
<dbReference type="EC" id="2.1.1.-" evidence="6"/>
<comment type="function">
    <text evidence="6">S-adenosyl-L-methionine-dependent methyltransferase.</text>
</comment>
<dbReference type="InterPro" id="IPR026113">
    <property type="entry name" value="METTL2/6/8-like"/>
</dbReference>
<evidence type="ECO:0000313" key="9">
    <source>
        <dbReference type="Proteomes" id="UP000503349"/>
    </source>
</evidence>
<keyword evidence="4" id="KW-0949">S-adenosyl-L-methionine</keyword>
<dbReference type="Gene3D" id="3.40.50.150">
    <property type="entry name" value="Vaccinia Virus protein VP39"/>
    <property type="match status" value="1"/>
</dbReference>
<evidence type="ECO:0000256" key="4">
    <source>
        <dbReference type="ARBA" id="ARBA00022691"/>
    </source>
</evidence>
<keyword evidence="3 6" id="KW-0808">Transferase</keyword>
<comment type="similarity">
    <text evidence="1 6">Belongs to the methyltransferase superfamily. METL family.</text>
</comment>
<feature type="domain" description="Methyltransferase type 12" evidence="7">
    <location>
        <begin position="202"/>
        <end position="304"/>
    </location>
</feature>
<keyword evidence="2 6" id="KW-0489">Methyltransferase</keyword>
<dbReference type="PIRSF" id="PIRSF037755">
    <property type="entry name" value="Mettl2_prd"/>
    <property type="match status" value="1"/>
</dbReference>
<dbReference type="GO" id="GO:0008033">
    <property type="term" value="P:tRNA processing"/>
    <property type="evidence" value="ECO:0007669"/>
    <property type="project" value="UniProtKB-KW"/>
</dbReference>
<evidence type="ECO:0000313" key="8">
    <source>
        <dbReference type="EMBL" id="KAF3694871.1"/>
    </source>
</evidence>
<dbReference type="PANTHER" id="PTHR22809:SF3">
    <property type="entry name" value="TRNA N(3)-METHYLCYTIDINE METHYLTRANSFERASE"/>
    <property type="match status" value="1"/>
</dbReference>
<evidence type="ECO:0000256" key="5">
    <source>
        <dbReference type="ARBA" id="ARBA00022694"/>
    </source>
</evidence>
<dbReference type="EMBL" id="CM015721">
    <property type="protein sequence ID" value="KAF3694871.1"/>
    <property type="molecule type" value="Genomic_DNA"/>
</dbReference>
<evidence type="ECO:0000259" key="7">
    <source>
        <dbReference type="Pfam" id="PF08242"/>
    </source>
</evidence>
<dbReference type="CDD" id="cd02440">
    <property type="entry name" value="AdoMet_MTases"/>
    <property type="match status" value="1"/>
</dbReference>
<keyword evidence="9" id="KW-1185">Reference proteome</keyword>
<evidence type="ECO:0000256" key="2">
    <source>
        <dbReference type="ARBA" id="ARBA00022603"/>
    </source>
</evidence>
<proteinExistence type="inferred from homology"/>
<dbReference type="Proteomes" id="UP000503349">
    <property type="component" value="Chromosome 10"/>
</dbReference>
<sequence>MHKLRSLSIAKLAKVFSRLSTRLMSTGGRPSAPLGSRFLTNADDIFKHNMWDHVQWTDEDKENAQQKAKENSCVQIPLNEQGKFDTGACQYWDRFYEMHHNKFFKDRKWLFLEFPELLSSAAKSRCTNMHQGKQQEEIPLRNGSCMDPEIRHHQHNGGTQHHRNTEASNYQKSCERAVLENKEQAGQTSLFPGQHASFRIFEVGCGTGNSVFPVVNSIKETDAFLYCCDFSPRAIQLVKDHPDYDDCVCHAFVHDICEETASYPFPPQSLDVILAVFVLSSIHPERIQGVVNRLSSYLKHGGVFLFRDYGRYDFSQLRFKKGRCLSDNFYTRGDGTCVYFFTKEEVHNLCSKAGLEEIQNLEDRRLQVNRGKKVVMHRVWIQSKYRKSYPPSLS</sequence>
<dbReference type="SUPFAM" id="SSF53335">
    <property type="entry name" value="S-adenosyl-L-methionine-dependent methyltransferases"/>
    <property type="match status" value="1"/>
</dbReference>
<gene>
    <name evidence="8" type="ORF">EXN66_Car010547</name>
</gene>
<reference evidence="9" key="2">
    <citation type="submission" date="2019-02" db="EMBL/GenBank/DDBJ databases">
        <title>Opniocepnalus argus Var Kimnra genome.</title>
        <authorList>
            <person name="Zhou C."/>
            <person name="Xiao S."/>
        </authorList>
    </citation>
    <scope>NUCLEOTIDE SEQUENCE [LARGE SCALE GENOMIC DNA]</scope>
</reference>
<dbReference type="InterPro" id="IPR013217">
    <property type="entry name" value="Methyltransf_12"/>
</dbReference>
<evidence type="ECO:0000256" key="1">
    <source>
        <dbReference type="ARBA" id="ARBA00009725"/>
    </source>
</evidence>
<dbReference type="GO" id="GO:0052735">
    <property type="term" value="F:tRNA (cytidine-3-)-methyltransferase activity"/>
    <property type="evidence" value="ECO:0007669"/>
    <property type="project" value="TreeGrafter"/>
</dbReference>
<reference evidence="8 9" key="1">
    <citation type="submission" date="2019-02" db="EMBL/GenBank/DDBJ databases">
        <title>Opniocepnalus argus genome.</title>
        <authorList>
            <person name="Zhou C."/>
            <person name="Xiao S."/>
        </authorList>
    </citation>
    <scope>NUCLEOTIDE SEQUENCE [LARGE SCALE GENOMIC DNA]</scope>
    <source>
        <strain evidence="8">OARG1902GOOAL</strain>
        <tissue evidence="8">Muscle</tissue>
    </source>
</reference>
<dbReference type="GO" id="GO:0032259">
    <property type="term" value="P:methylation"/>
    <property type="evidence" value="ECO:0007669"/>
    <property type="project" value="UniProtKB-KW"/>
</dbReference>
<dbReference type="PANTHER" id="PTHR22809">
    <property type="entry name" value="METHYLTRANSFERASE-RELATED"/>
    <property type="match status" value="1"/>
</dbReference>
<protein>
    <recommendedName>
        <fullName evidence="6">tRNA N(3)-cytidine methyltransferase</fullName>
        <ecNumber evidence="6">2.1.1.-</ecNumber>
    </recommendedName>
</protein>
<keyword evidence="5" id="KW-0819">tRNA processing</keyword>
<accession>A0A6G1PX03</accession>
<organism evidence="8 9">
    <name type="scientific">Channa argus</name>
    <name type="common">Northern snakehead</name>
    <name type="synonym">Ophicephalus argus</name>
    <dbReference type="NCBI Taxonomy" id="215402"/>
    <lineage>
        <taxon>Eukaryota</taxon>
        <taxon>Metazoa</taxon>
        <taxon>Chordata</taxon>
        <taxon>Craniata</taxon>
        <taxon>Vertebrata</taxon>
        <taxon>Euteleostomi</taxon>
        <taxon>Actinopterygii</taxon>
        <taxon>Neopterygii</taxon>
        <taxon>Teleostei</taxon>
        <taxon>Neoteleostei</taxon>
        <taxon>Acanthomorphata</taxon>
        <taxon>Anabantaria</taxon>
        <taxon>Anabantiformes</taxon>
        <taxon>Channoidei</taxon>
        <taxon>Channidae</taxon>
        <taxon>Channa</taxon>
    </lineage>
</organism>